<name>A0A420I9R7_9PEZI</name>
<sequence>MYTLVLCQEHNTQPDLIQPVDGEFITVIRSICAARISELEEKFAVTMKRKMRRRKRVQQGRKFECEESGAQVPVARLKKARGSSDNEKVSTNYAALWELW</sequence>
<gene>
    <name evidence="1" type="ORF">GcM3_105018</name>
</gene>
<evidence type="ECO:0000313" key="2">
    <source>
        <dbReference type="Proteomes" id="UP000283383"/>
    </source>
</evidence>
<proteinExistence type="predicted"/>
<protein>
    <submittedName>
        <fullName evidence="1">Uncharacterized protein</fullName>
    </submittedName>
</protein>
<comment type="caution">
    <text evidence="1">The sequence shown here is derived from an EMBL/GenBank/DDBJ whole genome shotgun (WGS) entry which is preliminary data.</text>
</comment>
<dbReference type="Proteomes" id="UP000283383">
    <property type="component" value="Unassembled WGS sequence"/>
</dbReference>
<reference evidence="1 2" key="1">
    <citation type="journal article" date="2018" name="BMC Genomics">
        <title>Comparative genome analyses reveal sequence features reflecting distinct modes of host-adaptation between dicot and monocot powdery mildew.</title>
        <authorList>
            <person name="Wu Y."/>
            <person name="Ma X."/>
            <person name="Pan Z."/>
            <person name="Kale S.D."/>
            <person name="Song Y."/>
            <person name="King H."/>
            <person name="Zhang Q."/>
            <person name="Presley C."/>
            <person name="Deng X."/>
            <person name="Wei C.I."/>
            <person name="Xiao S."/>
        </authorList>
    </citation>
    <scope>NUCLEOTIDE SEQUENCE [LARGE SCALE GENOMIC DNA]</scope>
    <source>
        <strain evidence="1">UMSG3</strain>
    </source>
</reference>
<dbReference type="AlphaFoldDB" id="A0A420I9R7"/>
<accession>A0A420I9R7</accession>
<keyword evidence="2" id="KW-1185">Reference proteome</keyword>
<dbReference type="EMBL" id="MCBQ01010585">
    <property type="protein sequence ID" value="RKF71253.1"/>
    <property type="molecule type" value="Genomic_DNA"/>
</dbReference>
<organism evidence="1 2">
    <name type="scientific">Golovinomyces cichoracearum</name>
    <dbReference type="NCBI Taxonomy" id="62708"/>
    <lineage>
        <taxon>Eukaryota</taxon>
        <taxon>Fungi</taxon>
        <taxon>Dikarya</taxon>
        <taxon>Ascomycota</taxon>
        <taxon>Pezizomycotina</taxon>
        <taxon>Leotiomycetes</taxon>
        <taxon>Erysiphales</taxon>
        <taxon>Erysiphaceae</taxon>
        <taxon>Golovinomyces</taxon>
    </lineage>
</organism>
<evidence type="ECO:0000313" key="1">
    <source>
        <dbReference type="EMBL" id="RKF71253.1"/>
    </source>
</evidence>